<evidence type="ECO:0000256" key="3">
    <source>
        <dbReference type="ARBA" id="ARBA00022448"/>
    </source>
</evidence>
<dbReference type="AlphaFoldDB" id="A0A8X6THZ2"/>
<keyword evidence="9 12" id="KW-0472">Membrane</keyword>
<dbReference type="GO" id="GO:0015252">
    <property type="term" value="F:proton channel activity"/>
    <property type="evidence" value="ECO:0007669"/>
    <property type="project" value="InterPro"/>
</dbReference>
<protein>
    <submittedName>
        <fullName evidence="13">Proton channel OtopLc</fullName>
    </submittedName>
</protein>
<evidence type="ECO:0000256" key="6">
    <source>
        <dbReference type="ARBA" id="ARBA00022781"/>
    </source>
</evidence>
<sequence>MVLLTSPDYDRIGPKNFLGDPEKGPETPTTRPGSSVSQQRPRGLYIPNEEFRSRYTHYLSSRDTNSSNSSMRQSKGTQQFILMSSIYAQLLVVICVVFFTSEIVTPRVPLFYFEGFYVFLYSVSLLFLLYVYTYLLREPATARTPRRLTLIEGLRMRMGAGGERGPKGPDVETPNPATCPRAKKHRISENDRSHGSLFLRIGAIAFGLGTMVYNGLEFGSFFEIPSSSPCYSILLGINPVLQMMFTFAQMYFIFANARLNIHKFKVLARFGLMHVVATNICVWIRTVGKETLQEIVKHHLSQERGHPSSLEELILPFRENYIKNNSNPCQKQDIMGSIVSDSSPFLFPFIVEYSLIGAAVLYVMWKNIGKDPVFAELSEDGLSRASSVQTLPKMNCAGSSKGLFFGLLVLVIATICLIVFFVLIENEHYSLLAIFLSDVSHSAIMVLTLFTIGIGFFRIQRLRFQADRTDHLRDILLTVAAYGLYVYAMFGIIAGTLSPKDYVPNLLVMVTSCLTIVQVTLQSLFVAEITCRTTYLPEHDQTKPGRQVVAFLMMGNLTLWIIYTFEMQKAEASPVQLGFYGFMAWTVIVRATLPLSIFYRFHSSITFAEVWKNSYKNVAA</sequence>
<comment type="similarity">
    <text evidence="2">Belongs to the otopetrin family.</text>
</comment>
<dbReference type="InterPro" id="IPR004878">
    <property type="entry name" value="Otopetrin"/>
</dbReference>
<comment type="caution">
    <text evidence="13">The sequence shown here is derived from an EMBL/GenBank/DDBJ whole genome shotgun (WGS) entry which is preliminary data.</text>
</comment>
<evidence type="ECO:0000256" key="9">
    <source>
        <dbReference type="ARBA" id="ARBA00023136"/>
    </source>
</evidence>
<feature type="transmembrane region" description="Helical" evidence="12">
    <location>
        <begin position="266"/>
        <end position="285"/>
    </location>
</feature>
<dbReference type="OrthoDB" id="6429739at2759"/>
<accession>A0A8X6THZ2</accession>
<dbReference type="EMBL" id="BMAW01008854">
    <property type="protein sequence ID" value="GFT10625.1"/>
    <property type="molecule type" value="Genomic_DNA"/>
</dbReference>
<feature type="transmembrane region" description="Helical" evidence="12">
    <location>
        <begin position="403"/>
        <end position="424"/>
    </location>
</feature>
<organism evidence="13 14">
    <name type="scientific">Nephila pilipes</name>
    <name type="common">Giant wood spider</name>
    <name type="synonym">Nephila maculata</name>
    <dbReference type="NCBI Taxonomy" id="299642"/>
    <lineage>
        <taxon>Eukaryota</taxon>
        <taxon>Metazoa</taxon>
        <taxon>Ecdysozoa</taxon>
        <taxon>Arthropoda</taxon>
        <taxon>Chelicerata</taxon>
        <taxon>Arachnida</taxon>
        <taxon>Araneae</taxon>
        <taxon>Araneomorphae</taxon>
        <taxon>Entelegynae</taxon>
        <taxon>Araneoidea</taxon>
        <taxon>Nephilidae</taxon>
        <taxon>Nephila</taxon>
    </lineage>
</organism>
<proteinExistence type="inferred from homology"/>
<feature type="region of interest" description="Disordered" evidence="11">
    <location>
        <begin position="162"/>
        <end position="185"/>
    </location>
</feature>
<feature type="region of interest" description="Disordered" evidence="11">
    <location>
        <begin position="1"/>
        <end position="41"/>
    </location>
</feature>
<dbReference type="Proteomes" id="UP000887013">
    <property type="component" value="Unassembled WGS sequence"/>
</dbReference>
<feature type="transmembrane region" description="Helical" evidence="12">
    <location>
        <begin position="475"/>
        <end position="494"/>
    </location>
</feature>
<feature type="transmembrane region" description="Helical" evidence="12">
    <location>
        <begin position="231"/>
        <end position="254"/>
    </location>
</feature>
<evidence type="ECO:0000256" key="1">
    <source>
        <dbReference type="ARBA" id="ARBA00004651"/>
    </source>
</evidence>
<keyword evidence="4" id="KW-1003">Cell membrane</keyword>
<keyword evidence="5 12" id="KW-0812">Transmembrane</keyword>
<feature type="transmembrane region" description="Helical" evidence="12">
    <location>
        <begin position="430"/>
        <end position="454"/>
    </location>
</feature>
<evidence type="ECO:0000256" key="8">
    <source>
        <dbReference type="ARBA" id="ARBA00023065"/>
    </source>
</evidence>
<feature type="transmembrane region" description="Helical" evidence="12">
    <location>
        <begin position="548"/>
        <end position="565"/>
    </location>
</feature>
<keyword evidence="10" id="KW-0407">Ion channel</keyword>
<dbReference type="GO" id="GO:0005886">
    <property type="term" value="C:plasma membrane"/>
    <property type="evidence" value="ECO:0007669"/>
    <property type="project" value="UniProtKB-SubCell"/>
</dbReference>
<evidence type="ECO:0000256" key="10">
    <source>
        <dbReference type="ARBA" id="ARBA00023303"/>
    </source>
</evidence>
<gene>
    <name evidence="13" type="primary">OtopLc</name>
    <name evidence="13" type="ORF">NPIL_215591</name>
</gene>
<evidence type="ECO:0000256" key="12">
    <source>
        <dbReference type="SAM" id="Phobius"/>
    </source>
</evidence>
<evidence type="ECO:0000313" key="13">
    <source>
        <dbReference type="EMBL" id="GFT10625.1"/>
    </source>
</evidence>
<keyword evidence="6" id="KW-0375">Hydrogen ion transport</keyword>
<feature type="transmembrane region" description="Helical" evidence="12">
    <location>
        <begin position="506"/>
        <end position="527"/>
    </location>
</feature>
<keyword evidence="7 12" id="KW-1133">Transmembrane helix</keyword>
<dbReference type="Pfam" id="PF03189">
    <property type="entry name" value="Otopetrin"/>
    <property type="match status" value="2"/>
</dbReference>
<keyword evidence="8" id="KW-0406">Ion transport</keyword>
<dbReference type="PANTHER" id="PTHR21522:SF62">
    <property type="entry name" value="OTOPETRIN-LIKE A, ISOFORM C"/>
    <property type="match status" value="1"/>
</dbReference>
<name>A0A8X6THZ2_NEPPI</name>
<feature type="transmembrane region" description="Helical" evidence="12">
    <location>
        <begin position="116"/>
        <end position="136"/>
    </location>
</feature>
<feature type="compositionally biased region" description="Polar residues" evidence="11">
    <location>
        <begin position="27"/>
        <end position="40"/>
    </location>
</feature>
<evidence type="ECO:0000256" key="5">
    <source>
        <dbReference type="ARBA" id="ARBA00022692"/>
    </source>
</evidence>
<feature type="transmembrane region" description="Helical" evidence="12">
    <location>
        <begin position="577"/>
        <end position="599"/>
    </location>
</feature>
<feature type="transmembrane region" description="Helical" evidence="12">
    <location>
        <begin position="80"/>
        <end position="104"/>
    </location>
</feature>
<comment type="subcellular location">
    <subcellularLocation>
        <location evidence="1">Cell membrane</location>
        <topology evidence="1">Multi-pass membrane protein</topology>
    </subcellularLocation>
</comment>
<feature type="transmembrane region" description="Helical" evidence="12">
    <location>
        <begin position="345"/>
        <end position="365"/>
    </location>
</feature>
<evidence type="ECO:0000256" key="11">
    <source>
        <dbReference type="SAM" id="MobiDB-lite"/>
    </source>
</evidence>
<feature type="transmembrane region" description="Helical" evidence="12">
    <location>
        <begin position="197"/>
        <end position="216"/>
    </location>
</feature>
<keyword evidence="14" id="KW-1185">Reference proteome</keyword>
<evidence type="ECO:0000256" key="7">
    <source>
        <dbReference type="ARBA" id="ARBA00022989"/>
    </source>
</evidence>
<evidence type="ECO:0000313" key="14">
    <source>
        <dbReference type="Proteomes" id="UP000887013"/>
    </source>
</evidence>
<evidence type="ECO:0000256" key="4">
    <source>
        <dbReference type="ARBA" id="ARBA00022475"/>
    </source>
</evidence>
<dbReference type="PANTHER" id="PTHR21522">
    <property type="entry name" value="PROTON CHANNEL OTOP"/>
    <property type="match status" value="1"/>
</dbReference>
<evidence type="ECO:0000256" key="2">
    <source>
        <dbReference type="ARBA" id="ARBA00006513"/>
    </source>
</evidence>
<keyword evidence="3" id="KW-0813">Transport</keyword>
<reference evidence="13" key="1">
    <citation type="submission" date="2020-08" db="EMBL/GenBank/DDBJ databases">
        <title>Multicomponent nature underlies the extraordinary mechanical properties of spider dragline silk.</title>
        <authorList>
            <person name="Kono N."/>
            <person name="Nakamura H."/>
            <person name="Mori M."/>
            <person name="Yoshida Y."/>
            <person name="Ohtoshi R."/>
            <person name="Malay A.D."/>
            <person name="Moran D.A.P."/>
            <person name="Tomita M."/>
            <person name="Numata K."/>
            <person name="Arakawa K."/>
        </authorList>
    </citation>
    <scope>NUCLEOTIDE SEQUENCE</scope>
</reference>